<evidence type="ECO:0000256" key="10">
    <source>
        <dbReference type="ARBA" id="ARBA00035861"/>
    </source>
</evidence>
<dbReference type="AlphaFoldDB" id="U1WKC7"/>
<dbReference type="PATRIC" id="fig|649747.3.peg.2562"/>
<comment type="catalytic activity">
    <reaction evidence="10">
        <text>8-oxo-dGTP + H2O = 8-oxo-dGMP + diphosphate + H(+)</text>
        <dbReference type="Rhea" id="RHEA:31575"/>
        <dbReference type="ChEBI" id="CHEBI:15377"/>
        <dbReference type="ChEBI" id="CHEBI:15378"/>
        <dbReference type="ChEBI" id="CHEBI:33019"/>
        <dbReference type="ChEBI" id="CHEBI:63224"/>
        <dbReference type="ChEBI" id="CHEBI:77896"/>
        <dbReference type="EC" id="3.6.1.55"/>
    </reaction>
</comment>
<evidence type="ECO:0000259" key="12">
    <source>
        <dbReference type="PROSITE" id="PS51462"/>
    </source>
</evidence>
<dbReference type="PROSITE" id="PS51462">
    <property type="entry name" value="NUDIX"/>
    <property type="match status" value="1"/>
</dbReference>
<dbReference type="InterPro" id="IPR020476">
    <property type="entry name" value="Nudix_hydrolase"/>
</dbReference>
<dbReference type="InterPro" id="IPR000086">
    <property type="entry name" value="NUDIX_hydrolase_dom"/>
</dbReference>
<dbReference type="EC" id="3.6.1.55" evidence="11"/>
<sequence>MRQEEMMKKIDVVGAVIVNEKGDILCALRSQRMSMPGLWEFPGGKVELEETPEAALQREIKEELSIKIEVGDLIADVTHEYPALIVRLLTYYAVLADKDAVPCATEHEKIIWVEHEKLKELHWAPADVPTVEKLVECHNGVMQHDKSAN</sequence>
<gene>
    <name evidence="13" type="ORF">HMPREF0083_02832</name>
</gene>
<dbReference type="GO" id="GO:0006260">
    <property type="term" value="P:DNA replication"/>
    <property type="evidence" value="ECO:0007669"/>
    <property type="project" value="UniProtKB-KW"/>
</dbReference>
<evidence type="ECO:0000256" key="1">
    <source>
        <dbReference type="ARBA" id="ARBA00001946"/>
    </source>
</evidence>
<keyword evidence="3" id="KW-0515">Mutator protein</keyword>
<dbReference type="PRINTS" id="PR00502">
    <property type="entry name" value="NUDIXFAMILY"/>
</dbReference>
<keyword evidence="14" id="KW-1185">Reference proteome</keyword>
<dbReference type="Gene3D" id="3.90.79.10">
    <property type="entry name" value="Nucleoside Triphosphate Pyrophosphohydrolase"/>
    <property type="match status" value="1"/>
</dbReference>
<evidence type="ECO:0000313" key="14">
    <source>
        <dbReference type="Proteomes" id="UP000016511"/>
    </source>
</evidence>
<dbReference type="Proteomes" id="UP000016511">
    <property type="component" value="Unassembled WGS sequence"/>
</dbReference>
<evidence type="ECO:0000256" key="11">
    <source>
        <dbReference type="ARBA" id="ARBA00038905"/>
    </source>
</evidence>
<evidence type="ECO:0000256" key="7">
    <source>
        <dbReference type="ARBA" id="ARBA00022801"/>
    </source>
</evidence>
<name>U1WKC7_ANEAE</name>
<evidence type="ECO:0000256" key="5">
    <source>
        <dbReference type="ARBA" id="ARBA00022723"/>
    </source>
</evidence>
<evidence type="ECO:0000256" key="6">
    <source>
        <dbReference type="ARBA" id="ARBA00022763"/>
    </source>
</evidence>
<dbReference type="GO" id="GO:0035539">
    <property type="term" value="F:8-oxo-7,8-dihydrodeoxyguanosine triphosphate pyrophosphatase activity"/>
    <property type="evidence" value="ECO:0007669"/>
    <property type="project" value="UniProtKB-EC"/>
</dbReference>
<dbReference type="EMBL" id="AWSJ01000169">
    <property type="protein sequence ID" value="ERI09054.1"/>
    <property type="molecule type" value="Genomic_DNA"/>
</dbReference>
<dbReference type="GO" id="GO:0006281">
    <property type="term" value="P:DNA repair"/>
    <property type="evidence" value="ECO:0007669"/>
    <property type="project" value="UniProtKB-KW"/>
</dbReference>
<evidence type="ECO:0000313" key="13">
    <source>
        <dbReference type="EMBL" id="ERI09054.1"/>
    </source>
</evidence>
<reference evidence="13 14" key="1">
    <citation type="submission" date="2013-08" db="EMBL/GenBank/DDBJ databases">
        <authorList>
            <person name="Weinstock G."/>
            <person name="Sodergren E."/>
            <person name="Wylie T."/>
            <person name="Fulton L."/>
            <person name="Fulton R."/>
            <person name="Fronick C."/>
            <person name="O'Laughlin M."/>
            <person name="Godfrey J."/>
            <person name="Miner T."/>
            <person name="Herter B."/>
            <person name="Appelbaum E."/>
            <person name="Cordes M."/>
            <person name="Lek S."/>
            <person name="Wollam A."/>
            <person name="Pepin K.H."/>
            <person name="Palsikar V.B."/>
            <person name="Mitreva M."/>
            <person name="Wilson R.K."/>
        </authorList>
    </citation>
    <scope>NUCLEOTIDE SEQUENCE [LARGE SCALE GENOMIC DNA]</scope>
    <source>
        <strain evidence="13 14">ATCC 12856</strain>
    </source>
</reference>
<accession>U1WKC7</accession>
<comment type="similarity">
    <text evidence="2">Belongs to the Nudix hydrolase family.</text>
</comment>
<protein>
    <recommendedName>
        <fullName evidence="11">8-oxo-dGTP diphosphatase</fullName>
        <ecNumber evidence="11">3.6.1.55</ecNumber>
    </recommendedName>
</protein>
<evidence type="ECO:0000256" key="4">
    <source>
        <dbReference type="ARBA" id="ARBA00022705"/>
    </source>
</evidence>
<dbReference type="GO" id="GO:0046872">
    <property type="term" value="F:metal ion binding"/>
    <property type="evidence" value="ECO:0007669"/>
    <property type="project" value="UniProtKB-KW"/>
</dbReference>
<proteinExistence type="inferred from homology"/>
<evidence type="ECO:0000256" key="2">
    <source>
        <dbReference type="ARBA" id="ARBA00005582"/>
    </source>
</evidence>
<dbReference type="InterPro" id="IPR015797">
    <property type="entry name" value="NUDIX_hydrolase-like_dom_sf"/>
</dbReference>
<keyword evidence="9" id="KW-0234">DNA repair</keyword>
<dbReference type="eggNOG" id="COG0494">
    <property type="taxonomic scope" value="Bacteria"/>
</dbReference>
<comment type="cofactor">
    <cofactor evidence="1">
        <name>Mg(2+)</name>
        <dbReference type="ChEBI" id="CHEBI:18420"/>
    </cofactor>
</comment>
<dbReference type="HOGENOM" id="CLU_037162_19_1_9"/>
<comment type="caution">
    <text evidence="13">The sequence shown here is derived from an EMBL/GenBank/DDBJ whole genome shotgun (WGS) entry which is preliminary data.</text>
</comment>
<dbReference type="GO" id="GO:0044715">
    <property type="term" value="F:8-oxo-dGDP phosphatase activity"/>
    <property type="evidence" value="ECO:0007669"/>
    <property type="project" value="TreeGrafter"/>
</dbReference>
<dbReference type="GO" id="GO:0008413">
    <property type="term" value="F:8-oxo-7,8-dihydroguanosine triphosphate pyrophosphatase activity"/>
    <property type="evidence" value="ECO:0007669"/>
    <property type="project" value="TreeGrafter"/>
</dbReference>
<dbReference type="CDD" id="cd03425">
    <property type="entry name" value="NUDIX_MutT_NudA_like"/>
    <property type="match status" value="1"/>
</dbReference>
<keyword evidence="4" id="KW-0235">DNA replication</keyword>
<dbReference type="SUPFAM" id="SSF55811">
    <property type="entry name" value="Nudix"/>
    <property type="match status" value="1"/>
</dbReference>
<organism evidence="13 14">
    <name type="scientific">Aneurinibacillus aneurinilyticus ATCC 12856</name>
    <dbReference type="NCBI Taxonomy" id="649747"/>
    <lineage>
        <taxon>Bacteria</taxon>
        <taxon>Bacillati</taxon>
        <taxon>Bacillota</taxon>
        <taxon>Bacilli</taxon>
        <taxon>Bacillales</taxon>
        <taxon>Paenibacillaceae</taxon>
        <taxon>Aneurinibacillus group</taxon>
        <taxon>Aneurinibacillus</taxon>
    </lineage>
</organism>
<evidence type="ECO:0000256" key="8">
    <source>
        <dbReference type="ARBA" id="ARBA00022842"/>
    </source>
</evidence>
<dbReference type="PANTHER" id="PTHR47707">
    <property type="entry name" value="8-OXO-DGTP DIPHOSPHATASE"/>
    <property type="match status" value="1"/>
</dbReference>
<dbReference type="InterPro" id="IPR047127">
    <property type="entry name" value="MutT-like"/>
</dbReference>
<evidence type="ECO:0000256" key="9">
    <source>
        <dbReference type="ARBA" id="ARBA00023204"/>
    </source>
</evidence>
<keyword evidence="8" id="KW-0460">Magnesium</keyword>
<keyword evidence="7 13" id="KW-0378">Hydrolase</keyword>
<keyword evidence="5" id="KW-0479">Metal-binding</keyword>
<dbReference type="Pfam" id="PF00293">
    <property type="entry name" value="NUDIX"/>
    <property type="match status" value="1"/>
</dbReference>
<evidence type="ECO:0000256" key="3">
    <source>
        <dbReference type="ARBA" id="ARBA00022457"/>
    </source>
</evidence>
<feature type="domain" description="Nudix hydrolase" evidence="12">
    <location>
        <begin position="8"/>
        <end position="135"/>
    </location>
</feature>
<keyword evidence="6" id="KW-0227">DNA damage</keyword>
<dbReference type="STRING" id="649747.HMPREF0083_02832"/>
<dbReference type="PANTHER" id="PTHR47707:SF1">
    <property type="entry name" value="NUDIX HYDROLASE FAMILY PROTEIN"/>
    <property type="match status" value="1"/>
</dbReference>
<dbReference type="GO" id="GO:0044716">
    <property type="term" value="F:8-oxo-GDP phosphatase activity"/>
    <property type="evidence" value="ECO:0007669"/>
    <property type="project" value="TreeGrafter"/>
</dbReference>